<keyword evidence="1" id="KW-0472">Membrane</keyword>
<sequence length="305" mass="32920">MTRLGELLRKQGRFLLENDAYALLYIAILALVPFAAWLSVAIVALITLRKGGNAGFIGVLVGMVSMTVSSIWSITWSASIINATLAFIPCYLTASVLRASASWRIAVGFIVLQALVVITLVHWLAPAFINEQYQFVQEVIKELEHEGAIKDLLNNQDGFNPVVIANYIVGIQAVSTVMSAIASLMLARSVQASLFYPGGFRQEMIGFRASTLGVILLVVAALGAYQYSPLGISCLPILVVYYVSAGISLSFNILTKGKKGIGAFLLLLLPLVILPFVMLPIYVVLGALDSLFNFRLHLPAKSGGK</sequence>
<feature type="transmembrane region" description="Helical" evidence="1">
    <location>
        <begin position="105"/>
        <end position="125"/>
    </location>
</feature>
<keyword evidence="3" id="KW-1185">Reference proteome</keyword>
<feature type="transmembrane region" description="Helical" evidence="1">
    <location>
        <begin position="263"/>
        <end position="285"/>
    </location>
</feature>
<accession>A0ABY8AZ44</accession>
<feature type="transmembrane region" description="Helical" evidence="1">
    <location>
        <begin position="55"/>
        <end position="74"/>
    </location>
</feature>
<evidence type="ECO:0000313" key="3">
    <source>
        <dbReference type="Proteomes" id="UP001222087"/>
    </source>
</evidence>
<keyword evidence="1" id="KW-1133">Transmembrane helix</keyword>
<feature type="transmembrane region" description="Helical" evidence="1">
    <location>
        <begin position="80"/>
        <end position="98"/>
    </location>
</feature>
<dbReference type="RefSeq" id="WP_275090230.1">
    <property type="nucleotide sequence ID" value="NZ_CP119078.1"/>
</dbReference>
<feature type="transmembrane region" description="Helical" evidence="1">
    <location>
        <begin position="20"/>
        <end position="48"/>
    </location>
</feature>
<dbReference type="Proteomes" id="UP001222087">
    <property type="component" value="Chromosome"/>
</dbReference>
<feature type="transmembrane region" description="Helical" evidence="1">
    <location>
        <begin position="230"/>
        <end position="251"/>
    </location>
</feature>
<name>A0ABY8AZ44_9GAMM</name>
<proteinExistence type="predicted"/>
<evidence type="ECO:0008006" key="4">
    <source>
        <dbReference type="Google" id="ProtNLM"/>
    </source>
</evidence>
<organism evidence="2 3">
    <name type="scientific">Legionella cardiaca</name>
    <dbReference type="NCBI Taxonomy" id="1071983"/>
    <lineage>
        <taxon>Bacteria</taxon>
        <taxon>Pseudomonadati</taxon>
        <taxon>Pseudomonadota</taxon>
        <taxon>Gammaproteobacteria</taxon>
        <taxon>Legionellales</taxon>
        <taxon>Legionellaceae</taxon>
        <taxon>Legionella</taxon>
    </lineage>
</organism>
<evidence type="ECO:0000256" key="1">
    <source>
        <dbReference type="SAM" id="Phobius"/>
    </source>
</evidence>
<dbReference type="EMBL" id="CP119078">
    <property type="protein sequence ID" value="WED44412.1"/>
    <property type="molecule type" value="Genomic_DNA"/>
</dbReference>
<feature type="transmembrane region" description="Helical" evidence="1">
    <location>
        <begin position="205"/>
        <end position="224"/>
    </location>
</feature>
<keyword evidence="1" id="KW-0812">Transmembrane</keyword>
<gene>
    <name evidence="2" type="ORF">PXX05_06405</name>
</gene>
<protein>
    <recommendedName>
        <fullName evidence="4">Transmembrane protein</fullName>
    </recommendedName>
</protein>
<reference evidence="2 3" key="1">
    <citation type="submission" date="2023-02" db="EMBL/GenBank/DDBJ databases">
        <title>Genome Sequence of L. cardiaca H63T.</title>
        <authorList>
            <person name="Lopez A.E."/>
            <person name="Cianciotto N.P."/>
        </authorList>
    </citation>
    <scope>NUCLEOTIDE SEQUENCE [LARGE SCALE GENOMIC DNA]</scope>
    <source>
        <strain evidence="2 3">H63</strain>
    </source>
</reference>
<feature type="transmembrane region" description="Helical" evidence="1">
    <location>
        <begin position="164"/>
        <end position="184"/>
    </location>
</feature>
<evidence type="ECO:0000313" key="2">
    <source>
        <dbReference type="EMBL" id="WED44412.1"/>
    </source>
</evidence>